<gene>
    <name evidence="1" type="ORF">SLEP1_g42631</name>
</gene>
<dbReference type="Proteomes" id="UP001054252">
    <property type="component" value="Unassembled WGS sequence"/>
</dbReference>
<reference evidence="1 2" key="1">
    <citation type="journal article" date="2021" name="Commun. Biol.">
        <title>The genome of Shorea leprosula (Dipterocarpaceae) highlights the ecological relevance of drought in aseasonal tropical rainforests.</title>
        <authorList>
            <person name="Ng K.K.S."/>
            <person name="Kobayashi M.J."/>
            <person name="Fawcett J.A."/>
            <person name="Hatakeyama M."/>
            <person name="Paape T."/>
            <person name="Ng C.H."/>
            <person name="Ang C.C."/>
            <person name="Tnah L.H."/>
            <person name="Lee C.T."/>
            <person name="Nishiyama T."/>
            <person name="Sese J."/>
            <person name="O'Brien M.J."/>
            <person name="Copetti D."/>
            <person name="Mohd Noor M.I."/>
            <person name="Ong R.C."/>
            <person name="Putra M."/>
            <person name="Sireger I.Z."/>
            <person name="Indrioko S."/>
            <person name="Kosugi Y."/>
            <person name="Izuno A."/>
            <person name="Isagi Y."/>
            <person name="Lee S.L."/>
            <person name="Shimizu K.K."/>
        </authorList>
    </citation>
    <scope>NUCLEOTIDE SEQUENCE [LARGE SCALE GENOMIC DNA]</scope>
    <source>
        <strain evidence="1">214</strain>
    </source>
</reference>
<comment type="caution">
    <text evidence="1">The sequence shown here is derived from an EMBL/GenBank/DDBJ whole genome shotgun (WGS) entry which is preliminary data.</text>
</comment>
<dbReference type="EMBL" id="BPVZ01000104">
    <property type="protein sequence ID" value="GKV34241.1"/>
    <property type="molecule type" value="Genomic_DNA"/>
</dbReference>
<name>A0AAV5LBH0_9ROSI</name>
<accession>A0AAV5LBH0</accession>
<evidence type="ECO:0000313" key="2">
    <source>
        <dbReference type="Proteomes" id="UP001054252"/>
    </source>
</evidence>
<organism evidence="1 2">
    <name type="scientific">Rubroshorea leprosula</name>
    <dbReference type="NCBI Taxonomy" id="152421"/>
    <lineage>
        <taxon>Eukaryota</taxon>
        <taxon>Viridiplantae</taxon>
        <taxon>Streptophyta</taxon>
        <taxon>Embryophyta</taxon>
        <taxon>Tracheophyta</taxon>
        <taxon>Spermatophyta</taxon>
        <taxon>Magnoliopsida</taxon>
        <taxon>eudicotyledons</taxon>
        <taxon>Gunneridae</taxon>
        <taxon>Pentapetalae</taxon>
        <taxon>rosids</taxon>
        <taxon>malvids</taxon>
        <taxon>Malvales</taxon>
        <taxon>Dipterocarpaceae</taxon>
        <taxon>Rubroshorea</taxon>
    </lineage>
</organism>
<keyword evidence="2" id="KW-1185">Reference proteome</keyword>
<proteinExistence type="predicted"/>
<protein>
    <submittedName>
        <fullName evidence="1">Uncharacterized protein</fullName>
    </submittedName>
</protein>
<dbReference type="AlphaFoldDB" id="A0AAV5LBH0"/>
<sequence length="86" mass="9486">MFEHHQPSPPSTPLGNLEFRICCLLSSLPPAIAWCEFGFPVAPWKSSKFPAGSSLYRQLQLCLLSISGPCLPCGLSTWIRPSVLRD</sequence>
<evidence type="ECO:0000313" key="1">
    <source>
        <dbReference type="EMBL" id="GKV34241.1"/>
    </source>
</evidence>